<dbReference type="Araport" id="AT3G24516"/>
<evidence type="ECO:0000313" key="3">
    <source>
        <dbReference type="EMBL" id="VYS58483.1"/>
    </source>
</evidence>
<reference evidence="3 4" key="1">
    <citation type="submission" date="2019-11" db="EMBL/GenBank/DDBJ databases">
        <authorList>
            <person name="Jiao W.-B."/>
            <person name="Schneeberger K."/>
        </authorList>
    </citation>
    <scope>NUCLEOTIDE SEQUENCE [LARGE SCALE GENOMIC DNA]</scope>
    <source>
        <strain evidence="4">cv. An-1</strain>
    </source>
</reference>
<evidence type="ECO:0000256" key="1">
    <source>
        <dbReference type="SAM" id="MobiDB-lite"/>
    </source>
</evidence>
<accession>A0A654FAC0</accession>
<dbReference type="AlphaFoldDB" id="A0A654FAC0"/>
<evidence type="ECO:0000313" key="2">
    <source>
        <dbReference type="Araport" id="AT3G24516"/>
    </source>
</evidence>
<dbReference type="KEGG" id="ath:AT3G24516"/>
<dbReference type="ExpressionAtlas" id="A0A654FAC0">
    <property type="expression patterns" value="baseline and differential"/>
</dbReference>
<feature type="region of interest" description="Disordered" evidence="1">
    <location>
        <begin position="1"/>
        <end position="62"/>
    </location>
</feature>
<gene>
    <name evidence="2" type="ordered locus">At3g24516</name>
    <name evidence="3" type="ORF">AN1_LOCUS13929</name>
</gene>
<sequence>MGQKEPGPPAVNLISLQTNEGRDGGGCCTEMTRGKRPSPVKERSTFAGFGREVRQRRRTRGS</sequence>
<dbReference type="EMBL" id="CACRSJ010000106">
    <property type="protein sequence ID" value="VYS58483.1"/>
    <property type="molecule type" value="Genomic_DNA"/>
</dbReference>
<evidence type="ECO:0000313" key="4">
    <source>
        <dbReference type="Proteomes" id="UP000426265"/>
    </source>
</evidence>
<organism evidence="3 4">
    <name type="scientific">Arabidopsis thaliana</name>
    <name type="common">Mouse-ear cress</name>
    <dbReference type="NCBI Taxonomy" id="3702"/>
    <lineage>
        <taxon>Eukaryota</taxon>
        <taxon>Viridiplantae</taxon>
        <taxon>Streptophyta</taxon>
        <taxon>Embryophyta</taxon>
        <taxon>Tracheophyta</taxon>
        <taxon>Spermatophyta</taxon>
        <taxon>Magnoliopsida</taxon>
        <taxon>eudicotyledons</taxon>
        <taxon>Gunneridae</taxon>
        <taxon>Pentapetalae</taxon>
        <taxon>rosids</taxon>
        <taxon>malvids</taxon>
        <taxon>Brassicales</taxon>
        <taxon>Brassicaceae</taxon>
        <taxon>Camelineae</taxon>
        <taxon>Arabidopsis</taxon>
    </lineage>
</organism>
<proteinExistence type="predicted"/>
<dbReference type="RefSeq" id="NP_001118690.1">
    <property type="nucleotide sequence ID" value="NM_001125218.1"/>
</dbReference>
<dbReference type="GeneID" id="6241341"/>
<name>A0A654FAC0_ARATH</name>
<protein>
    <submittedName>
        <fullName evidence="3">Uncharacterized protein</fullName>
    </submittedName>
</protein>
<dbReference type="Proteomes" id="UP000426265">
    <property type="component" value="Unassembled WGS sequence"/>
</dbReference>